<accession>S3C9W6</accession>
<feature type="region of interest" description="Disordered" evidence="1">
    <location>
        <begin position="372"/>
        <end position="406"/>
    </location>
</feature>
<sequence length="406" mass="43719">MRENRSPGCLGSFFLPRLLALRAGSGGNGGNLGSFDATRLGEAWPTIVAEVSEPFFSGEARRSLVFLSFLDFLASESLSEESDELLSLLLSLPDSGRGTLAAFSTSESASLSESLSDDESLSEEDEDEESSEEEEESSDEDSSDEELSSELLLLLLFESEDDSASDEDEEESSFLVSLAFFCLRLSSSEESLSEAEESDDEEPESDELLDDTDALRLRGLGAATGTGEAFLALTVALDASASLSLSLSEEEEEDELLLLLLEESLSESASFMSTSPDSSFLPLASRCCLKASWASGKSFLDRKVSTRSSSCGAGEATSAALDEAFLGVLLLSFLETFLDSFLEILSLLPIVLDFEAVAEEDVIDVDVDATAGFENSQAGGPPDMEDESWGETKKMKSRERRQVRQD</sequence>
<dbReference type="Proteomes" id="UP000016923">
    <property type="component" value="Unassembled WGS sequence"/>
</dbReference>
<feature type="region of interest" description="Disordered" evidence="1">
    <location>
        <begin position="103"/>
        <end position="145"/>
    </location>
</feature>
<feature type="chain" id="PRO_5005374443" evidence="2">
    <location>
        <begin position="21"/>
        <end position="406"/>
    </location>
</feature>
<keyword evidence="4" id="KW-1185">Reference proteome</keyword>
<protein>
    <submittedName>
        <fullName evidence="3">Uncharacterized protein</fullName>
    </submittedName>
</protein>
<organism evidence="3 4">
    <name type="scientific">Ophiostoma piceae (strain UAMH 11346)</name>
    <name type="common">Sap stain fungus</name>
    <dbReference type="NCBI Taxonomy" id="1262450"/>
    <lineage>
        <taxon>Eukaryota</taxon>
        <taxon>Fungi</taxon>
        <taxon>Dikarya</taxon>
        <taxon>Ascomycota</taxon>
        <taxon>Pezizomycotina</taxon>
        <taxon>Sordariomycetes</taxon>
        <taxon>Sordariomycetidae</taxon>
        <taxon>Ophiostomatales</taxon>
        <taxon>Ophiostomataceae</taxon>
        <taxon>Ophiostoma</taxon>
    </lineage>
</organism>
<evidence type="ECO:0000313" key="3">
    <source>
        <dbReference type="EMBL" id="EPE08696.1"/>
    </source>
</evidence>
<feature type="region of interest" description="Disordered" evidence="1">
    <location>
        <begin position="191"/>
        <end position="210"/>
    </location>
</feature>
<reference evidence="3 4" key="1">
    <citation type="journal article" date="2013" name="BMC Genomics">
        <title>The genome and transcriptome of the pine saprophyte Ophiostoma piceae, and a comparison with the bark beetle-associated pine pathogen Grosmannia clavigera.</title>
        <authorList>
            <person name="Haridas S."/>
            <person name="Wang Y."/>
            <person name="Lim L."/>
            <person name="Massoumi Alamouti S."/>
            <person name="Jackman S."/>
            <person name="Docking R."/>
            <person name="Robertson G."/>
            <person name="Birol I."/>
            <person name="Bohlmann J."/>
            <person name="Breuil C."/>
        </authorList>
    </citation>
    <scope>NUCLEOTIDE SEQUENCE [LARGE SCALE GENOMIC DNA]</scope>
    <source>
        <strain evidence="3 4">UAMH 11346</strain>
    </source>
</reference>
<gene>
    <name evidence="3" type="ORF">F503_04283</name>
</gene>
<evidence type="ECO:0000256" key="2">
    <source>
        <dbReference type="SAM" id="SignalP"/>
    </source>
</evidence>
<proteinExistence type="predicted"/>
<dbReference type="EMBL" id="KE148148">
    <property type="protein sequence ID" value="EPE08696.1"/>
    <property type="molecule type" value="Genomic_DNA"/>
</dbReference>
<feature type="signal peptide" evidence="2">
    <location>
        <begin position="1"/>
        <end position="20"/>
    </location>
</feature>
<dbReference type="VEuPathDB" id="FungiDB:F503_04283"/>
<feature type="compositionally biased region" description="Acidic residues" evidence="1">
    <location>
        <begin position="115"/>
        <end position="145"/>
    </location>
</feature>
<evidence type="ECO:0000313" key="4">
    <source>
        <dbReference type="Proteomes" id="UP000016923"/>
    </source>
</evidence>
<dbReference type="HOGENOM" id="CLU_678097_0_0_1"/>
<name>S3C9W6_OPHP1</name>
<feature type="compositionally biased region" description="Basic and acidic residues" evidence="1">
    <location>
        <begin position="390"/>
        <end position="406"/>
    </location>
</feature>
<evidence type="ECO:0000256" key="1">
    <source>
        <dbReference type="SAM" id="MobiDB-lite"/>
    </source>
</evidence>
<dbReference type="AlphaFoldDB" id="S3C9W6"/>
<keyword evidence="2" id="KW-0732">Signal</keyword>